<dbReference type="Gene3D" id="2.40.10.10">
    <property type="entry name" value="Trypsin-like serine proteases"/>
    <property type="match status" value="2"/>
</dbReference>
<dbReference type="PANTHER" id="PTHR36234">
    <property type="entry name" value="LYSYL ENDOPEPTIDASE"/>
    <property type="match status" value="1"/>
</dbReference>
<reference evidence="1" key="1">
    <citation type="submission" date="2018-06" db="EMBL/GenBank/DDBJ databases">
        <authorList>
            <person name="Zhirakovskaya E."/>
        </authorList>
    </citation>
    <scope>NUCLEOTIDE SEQUENCE</scope>
</reference>
<organism evidence="1">
    <name type="scientific">hydrothermal vent metagenome</name>
    <dbReference type="NCBI Taxonomy" id="652676"/>
    <lineage>
        <taxon>unclassified sequences</taxon>
        <taxon>metagenomes</taxon>
        <taxon>ecological metagenomes</taxon>
    </lineage>
</organism>
<evidence type="ECO:0000313" key="1">
    <source>
        <dbReference type="EMBL" id="VAW36204.1"/>
    </source>
</evidence>
<dbReference type="AlphaFoldDB" id="A0A3B0VXU5"/>
<dbReference type="InterPro" id="IPR009003">
    <property type="entry name" value="Peptidase_S1_PA"/>
</dbReference>
<dbReference type="Gene3D" id="2.60.120.260">
    <property type="entry name" value="Galactose-binding domain-like"/>
    <property type="match status" value="1"/>
</dbReference>
<proteinExistence type="predicted"/>
<dbReference type="SUPFAM" id="SSF50494">
    <property type="entry name" value="Trypsin-like serine proteases"/>
    <property type="match status" value="1"/>
</dbReference>
<dbReference type="InterPro" id="IPR043504">
    <property type="entry name" value="Peptidase_S1_PA_chymotrypsin"/>
</dbReference>
<dbReference type="EMBL" id="UOEW01000134">
    <property type="protein sequence ID" value="VAW36204.1"/>
    <property type="molecule type" value="Genomic_DNA"/>
</dbReference>
<protein>
    <recommendedName>
        <fullName evidence="2">P/Homo B domain-containing protein</fullName>
    </recommendedName>
</protein>
<accession>A0A3B0VXU5</accession>
<evidence type="ECO:0008006" key="2">
    <source>
        <dbReference type="Google" id="ProtNLM"/>
    </source>
</evidence>
<dbReference type="InterPro" id="IPR013783">
    <property type="entry name" value="Ig-like_fold"/>
</dbReference>
<dbReference type="SUPFAM" id="SSF49785">
    <property type="entry name" value="Galactose-binding domain-like"/>
    <property type="match status" value="1"/>
</dbReference>
<dbReference type="InterPro" id="IPR008979">
    <property type="entry name" value="Galactose-bd-like_sf"/>
</dbReference>
<dbReference type="PANTHER" id="PTHR36234:SF5">
    <property type="entry name" value="LYSYL ENDOPEPTIDASE"/>
    <property type="match status" value="1"/>
</dbReference>
<sequence>MNKIIIVMILLTNLATARMGSEPPSQRYNILTKQEMQLYTLKPVDVPLLLQKNIPKDYDPKPVTFAVGNSTDINLKSHGSWTDVPGGQIWNLRFESKNATDINFGFTKFNLPVGVELYLISFADDPVYYDGPYTSEDNQSYKQFWSAPLPGGDVALELFVPNGVTEQIELGLTKVSTGFRDVFKRYNGDGLIPKQGACNNDVVCPEGDLWRDEIRSVAAYTMGGTDTCTGTMVMDANRSFTPYFLTADHCGVRAANAATMVTIWNYESANCGDLSGGLRLDTVSGVTFRATRSDVDFTLVELSSMPPDAFEVYWAGWDSSGATPAGSVGIHHPGVDEKAISFNTDPLTTINSCIGGGTNTHWEVDNWEDGTTEPGSSGSGLWDPDTHFLVGFLSGGSASCSSITMDCYGKVSEAWDDGSGVASNLKTWLDPSNTGVTSVAGSDPNPFSLTSNDMTIEVCSGDNGAGSTVNVVTNGVFNGAVALAATTAPAFITGFNFGTNPIDPTPGSSTFIFNVGAGGTTGDNALVIQGSGNDNGTPITADVSINLLYSAGPTAATTLATPADGAVDVALSTTFSWAADANATSYHLMVSDDPGFGTLLISEFVTDTNFDAVGLPGATQLYWKVATISSCGPSHVESSVFTFTTEEVFCVSTPNAIPDNSPGAGVDITLPVTVTGSLASLTASVKSDHTWPGDLIFTLSHAGTSVVLMDRPGVPTTTFGCGQDGVDAVFDDASATPVETECAAASPGIGGTLAPEQPLSAFAGAEFSGNWVLNVTDNAALDTGNITEFCVVPAMLSDLIFANGFE</sequence>
<name>A0A3B0VXU5_9ZZZZ</name>
<dbReference type="Gene3D" id="2.60.40.10">
    <property type="entry name" value="Immunoglobulins"/>
    <property type="match status" value="1"/>
</dbReference>
<gene>
    <name evidence="1" type="ORF">MNBD_GAMMA01-1912</name>
</gene>